<reference evidence="1" key="1">
    <citation type="journal article" date="2015" name="Nature">
        <title>Complex archaea that bridge the gap between prokaryotes and eukaryotes.</title>
        <authorList>
            <person name="Spang A."/>
            <person name="Saw J.H."/>
            <person name="Jorgensen S.L."/>
            <person name="Zaremba-Niedzwiedzka K."/>
            <person name="Martijn J."/>
            <person name="Lind A.E."/>
            <person name="van Eijk R."/>
            <person name="Schleper C."/>
            <person name="Guy L."/>
            <person name="Ettema T.J."/>
        </authorList>
    </citation>
    <scope>NUCLEOTIDE SEQUENCE</scope>
</reference>
<feature type="non-terminal residue" evidence="1">
    <location>
        <position position="1"/>
    </location>
</feature>
<evidence type="ECO:0000313" key="1">
    <source>
        <dbReference type="EMBL" id="KKK65577.1"/>
    </source>
</evidence>
<organism evidence="1">
    <name type="scientific">marine sediment metagenome</name>
    <dbReference type="NCBI Taxonomy" id="412755"/>
    <lineage>
        <taxon>unclassified sequences</taxon>
        <taxon>metagenomes</taxon>
        <taxon>ecological metagenomes</taxon>
    </lineage>
</organism>
<accession>A0A0F8X8W9</accession>
<dbReference type="AlphaFoldDB" id="A0A0F8X8W9"/>
<comment type="caution">
    <text evidence="1">The sequence shown here is derived from an EMBL/GenBank/DDBJ whole genome shotgun (WGS) entry which is preliminary data.</text>
</comment>
<protein>
    <submittedName>
        <fullName evidence="1">Uncharacterized protein</fullName>
    </submittedName>
</protein>
<dbReference type="EMBL" id="LAZR01060487">
    <property type="protein sequence ID" value="KKK65577.1"/>
    <property type="molecule type" value="Genomic_DNA"/>
</dbReference>
<name>A0A0F8X8W9_9ZZZZ</name>
<gene>
    <name evidence="1" type="ORF">LCGC14_2972750</name>
</gene>
<sequence>DMLMKKWSYDSEKKNVLKRVFELEQE</sequence>
<proteinExistence type="predicted"/>